<dbReference type="Pfam" id="PF00528">
    <property type="entry name" value="BPD_transp_1"/>
    <property type="match status" value="1"/>
</dbReference>
<dbReference type="InterPro" id="IPR035906">
    <property type="entry name" value="MetI-like_sf"/>
</dbReference>
<feature type="transmembrane region" description="Helical" evidence="8">
    <location>
        <begin position="62"/>
        <end position="84"/>
    </location>
</feature>
<keyword evidence="5" id="KW-0029">Amino-acid transport</keyword>
<gene>
    <name evidence="10" type="ORF">IAB51_05150</name>
</gene>
<comment type="subcellular location">
    <subcellularLocation>
        <location evidence="1 8">Cell membrane</location>
        <topology evidence="1 8">Multi-pass membrane protein</topology>
    </subcellularLocation>
</comment>
<dbReference type="AlphaFoldDB" id="A0A9D1FME7"/>
<dbReference type="SUPFAM" id="SSF161098">
    <property type="entry name" value="MetI-like"/>
    <property type="match status" value="1"/>
</dbReference>
<dbReference type="InterPro" id="IPR000515">
    <property type="entry name" value="MetI-like"/>
</dbReference>
<keyword evidence="4 8" id="KW-0812">Transmembrane</keyword>
<evidence type="ECO:0000259" key="9">
    <source>
        <dbReference type="PROSITE" id="PS50928"/>
    </source>
</evidence>
<comment type="similarity">
    <text evidence="8">Belongs to the binding-protein-dependent transport system permease family.</text>
</comment>
<feature type="transmembrane region" description="Helical" evidence="8">
    <location>
        <begin position="197"/>
        <end position="215"/>
    </location>
</feature>
<dbReference type="PROSITE" id="PS50928">
    <property type="entry name" value="ABC_TM1"/>
    <property type="match status" value="1"/>
</dbReference>
<dbReference type="GO" id="GO:0022857">
    <property type="term" value="F:transmembrane transporter activity"/>
    <property type="evidence" value="ECO:0007669"/>
    <property type="project" value="InterPro"/>
</dbReference>
<accession>A0A9D1FME7</accession>
<evidence type="ECO:0000256" key="3">
    <source>
        <dbReference type="ARBA" id="ARBA00022475"/>
    </source>
</evidence>
<dbReference type="GO" id="GO:0006865">
    <property type="term" value="P:amino acid transport"/>
    <property type="evidence" value="ECO:0007669"/>
    <property type="project" value="UniProtKB-KW"/>
</dbReference>
<keyword evidence="2 8" id="KW-0813">Transport</keyword>
<organism evidence="10 11">
    <name type="scientific">Candidatus Merdivicinus excrementipullorum</name>
    <dbReference type="NCBI Taxonomy" id="2840867"/>
    <lineage>
        <taxon>Bacteria</taxon>
        <taxon>Bacillati</taxon>
        <taxon>Bacillota</taxon>
        <taxon>Clostridia</taxon>
        <taxon>Eubacteriales</taxon>
        <taxon>Oscillospiraceae</taxon>
        <taxon>Oscillospiraceae incertae sedis</taxon>
        <taxon>Candidatus Merdivicinus</taxon>
    </lineage>
</organism>
<dbReference type="InterPro" id="IPR010065">
    <property type="entry name" value="AA_ABC_transptr_permease_3TM"/>
</dbReference>
<dbReference type="Proteomes" id="UP000824002">
    <property type="component" value="Unassembled WGS sequence"/>
</dbReference>
<evidence type="ECO:0000256" key="8">
    <source>
        <dbReference type="RuleBase" id="RU363032"/>
    </source>
</evidence>
<dbReference type="InterPro" id="IPR043429">
    <property type="entry name" value="ArtM/GltK/GlnP/TcyL/YhdX-like"/>
</dbReference>
<feature type="transmembrane region" description="Helical" evidence="8">
    <location>
        <begin position="96"/>
        <end position="116"/>
    </location>
</feature>
<keyword evidence="7 8" id="KW-0472">Membrane</keyword>
<dbReference type="GO" id="GO:0043190">
    <property type="term" value="C:ATP-binding cassette (ABC) transporter complex"/>
    <property type="evidence" value="ECO:0007669"/>
    <property type="project" value="InterPro"/>
</dbReference>
<reference evidence="10" key="2">
    <citation type="journal article" date="2021" name="PeerJ">
        <title>Extensive microbial diversity within the chicken gut microbiome revealed by metagenomics and culture.</title>
        <authorList>
            <person name="Gilroy R."/>
            <person name="Ravi A."/>
            <person name="Getino M."/>
            <person name="Pursley I."/>
            <person name="Horton D.L."/>
            <person name="Alikhan N.F."/>
            <person name="Baker D."/>
            <person name="Gharbi K."/>
            <person name="Hall N."/>
            <person name="Watson M."/>
            <person name="Adriaenssens E.M."/>
            <person name="Foster-Nyarko E."/>
            <person name="Jarju S."/>
            <person name="Secka A."/>
            <person name="Antonio M."/>
            <person name="Oren A."/>
            <person name="Chaudhuri R.R."/>
            <person name="La Ragione R."/>
            <person name="Hildebrand F."/>
            <person name="Pallen M.J."/>
        </authorList>
    </citation>
    <scope>NUCLEOTIDE SEQUENCE</scope>
    <source>
        <strain evidence="10">CHK199-13235</strain>
    </source>
</reference>
<keyword evidence="6 8" id="KW-1133">Transmembrane helix</keyword>
<evidence type="ECO:0000256" key="6">
    <source>
        <dbReference type="ARBA" id="ARBA00022989"/>
    </source>
</evidence>
<dbReference type="CDD" id="cd06261">
    <property type="entry name" value="TM_PBP2"/>
    <property type="match status" value="1"/>
</dbReference>
<dbReference type="Gene3D" id="1.10.3720.10">
    <property type="entry name" value="MetI-like"/>
    <property type="match status" value="1"/>
</dbReference>
<protein>
    <submittedName>
        <fullName evidence="10">Amino acid ABC transporter permease</fullName>
    </submittedName>
</protein>
<evidence type="ECO:0000256" key="1">
    <source>
        <dbReference type="ARBA" id="ARBA00004651"/>
    </source>
</evidence>
<evidence type="ECO:0000256" key="7">
    <source>
        <dbReference type="ARBA" id="ARBA00023136"/>
    </source>
</evidence>
<feature type="transmembrane region" description="Helical" evidence="8">
    <location>
        <begin position="28"/>
        <end position="50"/>
    </location>
</feature>
<proteinExistence type="inferred from homology"/>
<evidence type="ECO:0000256" key="2">
    <source>
        <dbReference type="ARBA" id="ARBA00022448"/>
    </source>
</evidence>
<evidence type="ECO:0000313" key="11">
    <source>
        <dbReference type="Proteomes" id="UP000824002"/>
    </source>
</evidence>
<dbReference type="EMBL" id="DVJP01000036">
    <property type="protein sequence ID" value="HIS76182.1"/>
    <property type="molecule type" value="Genomic_DNA"/>
</dbReference>
<evidence type="ECO:0000256" key="4">
    <source>
        <dbReference type="ARBA" id="ARBA00022692"/>
    </source>
</evidence>
<dbReference type="PANTHER" id="PTHR30614">
    <property type="entry name" value="MEMBRANE COMPONENT OF AMINO ACID ABC TRANSPORTER"/>
    <property type="match status" value="1"/>
</dbReference>
<feature type="domain" description="ABC transmembrane type-1" evidence="9">
    <location>
        <begin position="26"/>
        <end position="218"/>
    </location>
</feature>
<reference evidence="10" key="1">
    <citation type="submission" date="2020-10" db="EMBL/GenBank/DDBJ databases">
        <authorList>
            <person name="Gilroy R."/>
        </authorList>
    </citation>
    <scope>NUCLEOTIDE SEQUENCE</scope>
    <source>
        <strain evidence="10">CHK199-13235</strain>
    </source>
</reference>
<dbReference type="NCBIfam" id="TIGR01726">
    <property type="entry name" value="HEQRo_perm_3TM"/>
    <property type="match status" value="1"/>
</dbReference>
<evidence type="ECO:0000256" key="5">
    <source>
        <dbReference type="ARBA" id="ARBA00022970"/>
    </source>
</evidence>
<sequence>MSDFLSGIAESLRYMGSLSVSMLEGVKYTVGLFVITLVFSIPLGLLLTLLRNSGKKALRGITGFYVWIMRGTPLLLQLFFFYFGLPNLPVIGDYLVLGRFEAACLTFVLNYAAYFCEIFRGGILSVEPGQYEAAQVLGFSKWQTNLKIVFPQMLKVSLPSISNECITLVKDTALITAISVTEILYFAKAAVNRDTDATAYVVAAVFYLIMTYGLTKLFDWLEKKFSY</sequence>
<comment type="caution">
    <text evidence="10">The sequence shown here is derived from an EMBL/GenBank/DDBJ whole genome shotgun (WGS) entry which is preliminary data.</text>
</comment>
<keyword evidence="3" id="KW-1003">Cell membrane</keyword>
<evidence type="ECO:0000313" key="10">
    <source>
        <dbReference type="EMBL" id="HIS76182.1"/>
    </source>
</evidence>
<name>A0A9D1FME7_9FIRM</name>
<dbReference type="PANTHER" id="PTHR30614:SF0">
    <property type="entry name" value="L-CYSTINE TRANSPORT SYSTEM PERMEASE PROTEIN TCYL"/>
    <property type="match status" value="1"/>
</dbReference>